<feature type="binding site" evidence="8">
    <location>
        <position position="89"/>
    </location>
    <ligand>
        <name>ATP</name>
        <dbReference type="ChEBI" id="CHEBI:30616"/>
    </ligand>
</feature>
<protein>
    <recommendedName>
        <fullName evidence="8">Protein nucleotidyltransferase YdiU</fullName>
        <ecNumber evidence="8">2.7.7.-</ecNumber>
    </recommendedName>
    <alternativeName>
        <fullName evidence="8">Protein adenylyltransferase YdiU</fullName>
        <ecNumber evidence="8">2.7.7.108</ecNumber>
    </alternativeName>
    <alternativeName>
        <fullName evidence="8">Protein uridylyltransferase YdiU</fullName>
        <ecNumber evidence="8">2.7.7.-</ecNumber>
    </alternativeName>
</protein>
<dbReference type="OrthoDB" id="9776281at2"/>
<feature type="binding site" evidence="8">
    <location>
        <position position="110"/>
    </location>
    <ligand>
        <name>ATP</name>
        <dbReference type="ChEBI" id="CHEBI:30616"/>
    </ligand>
</feature>
<feature type="binding site" evidence="8">
    <location>
        <position position="123"/>
    </location>
    <ligand>
        <name>ATP</name>
        <dbReference type="ChEBI" id="CHEBI:30616"/>
    </ligand>
</feature>
<comment type="catalytic activity">
    <reaction evidence="8">
        <text>L-tyrosyl-[protein] + ATP = O-(5'-adenylyl)-L-tyrosyl-[protein] + diphosphate</text>
        <dbReference type="Rhea" id="RHEA:54288"/>
        <dbReference type="Rhea" id="RHEA-COMP:10136"/>
        <dbReference type="Rhea" id="RHEA-COMP:13846"/>
        <dbReference type="ChEBI" id="CHEBI:30616"/>
        <dbReference type="ChEBI" id="CHEBI:33019"/>
        <dbReference type="ChEBI" id="CHEBI:46858"/>
        <dbReference type="ChEBI" id="CHEBI:83624"/>
        <dbReference type="EC" id="2.7.7.108"/>
    </reaction>
</comment>
<gene>
    <name evidence="8" type="primary">ydiU</name>
    <name evidence="8" type="synonym">selO</name>
    <name evidence="9" type="ORF">DL237_01135</name>
</gene>
<keyword evidence="4 8" id="KW-0479">Metal-binding</keyword>
<evidence type="ECO:0000256" key="6">
    <source>
        <dbReference type="ARBA" id="ARBA00022840"/>
    </source>
</evidence>
<dbReference type="NCBIfam" id="NF000658">
    <property type="entry name" value="PRK00029.1"/>
    <property type="match status" value="1"/>
</dbReference>
<keyword evidence="6 8" id="KW-0067">ATP-binding</keyword>
<feature type="binding site" evidence="8">
    <location>
        <position position="255"/>
    </location>
    <ligand>
        <name>Mg(2+)</name>
        <dbReference type="ChEBI" id="CHEBI:18420"/>
    </ligand>
</feature>
<evidence type="ECO:0000313" key="10">
    <source>
        <dbReference type="Proteomes" id="UP000265848"/>
    </source>
</evidence>
<comment type="catalytic activity">
    <reaction evidence="8">
        <text>L-threonyl-[protein] + ATP = 3-O-(5'-adenylyl)-L-threonyl-[protein] + diphosphate</text>
        <dbReference type="Rhea" id="RHEA:54292"/>
        <dbReference type="Rhea" id="RHEA-COMP:11060"/>
        <dbReference type="Rhea" id="RHEA-COMP:13847"/>
        <dbReference type="ChEBI" id="CHEBI:30013"/>
        <dbReference type="ChEBI" id="CHEBI:30616"/>
        <dbReference type="ChEBI" id="CHEBI:33019"/>
        <dbReference type="ChEBI" id="CHEBI:138113"/>
        <dbReference type="EC" id="2.7.7.108"/>
    </reaction>
</comment>
<dbReference type="GO" id="GO:0030145">
    <property type="term" value="F:manganese ion binding"/>
    <property type="evidence" value="ECO:0007669"/>
    <property type="project" value="UniProtKB-UniRule"/>
</dbReference>
<feature type="binding site" evidence="8">
    <location>
        <position position="180"/>
    </location>
    <ligand>
        <name>ATP</name>
        <dbReference type="ChEBI" id="CHEBI:30616"/>
    </ligand>
</feature>
<dbReference type="EMBL" id="QWJJ01000001">
    <property type="protein sequence ID" value="RII40649.1"/>
    <property type="molecule type" value="Genomic_DNA"/>
</dbReference>
<comment type="catalytic activity">
    <reaction evidence="8">
        <text>L-tyrosyl-[protein] + UTP = O-(5'-uridylyl)-L-tyrosyl-[protein] + diphosphate</text>
        <dbReference type="Rhea" id="RHEA:83887"/>
        <dbReference type="Rhea" id="RHEA-COMP:10136"/>
        <dbReference type="Rhea" id="RHEA-COMP:20238"/>
        <dbReference type="ChEBI" id="CHEBI:33019"/>
        <dbReference type="ChEBI" id="CHEBI:46398"/>
        <dbReference type="ChEBI" id="CHEBI:46858"/>
        <dbReference type="ChEBI" id="CHEBI:90602"/>
    </reaction>
</comment>
<evidence type="ECO:0000256" key="3">
    <source>
        <dbReference type="ARBA" id="ARBA00022695"/>
    </source>
</evidence>
<comment type="function">
    <text evidence="8">Nucleotidyltransferase involved in the post-translational modification of proteins. It can catalyze the addition of adenosine monophosphate (AMP) or uridine monophosphate (UMP) to a protein, resulting in modifications known as AMPylation and UMPylation.</text>
</comment>
<dbReference type="AlphaFoldDB" id="A0A399J8W0"/>
<dbReference type="GO" id="GO:0000287">
    <property type="term" value="F:magnesium ion binding"/>
    <property type="evidence" value="ECO:0007669"/>
    <property type="project" value="UniProtKB-UniRule"/>
</dbReference>
<comment type="catalytic activity">
    <reaction evidence="8">
        <text>L-histidyl-[protein] + UTP = N(tele)-(5'-uridylyl)-L-histidyl-[protein] + diphosphate</text>
        <dbReference type="Rhea" id="RHEA:83891"/>
        <dbReference type="Rhea" id="RHEA-COMP:9745"/>
        <dbReference type="Rhea" id="RHEA-COMP:20239"/>
        <dbReference type="ChEBI" id="CHEBI:29979"/>
        <dbReference type="ChEBI" id="CHEBI:33019"/>
        <dbReference type="ChEBI" id="CHEBI:46398"/>
        <dbReference type="ChEBI" id="CHEBI:233474"/>
    </reaction>
</comment>
<keyword evidence="2 8" id="KW-0808">Transferase</keyword>
<feature type="binding site" evidence="8">
    <location>
        <position position="122"/>
    </location>
    <ligand>
        <name>ATP</name>
        <dbReference type="ChEBI" id="CHEBI:30616"/>
    </ligand>
</feature>
<dbReference type="PANTHER" id="PTHR32057">
    <property type="entry name" value="PROTEIN ADENYLYLTRANSFERASE SELO, MITOCHONDRIAL"/>
    <property type="match status" value="1"/>
</dbReference>
<keyword evidence="3 8" id="KW-0548">Nucleotidyltransferase</keyword>
<dbReference type="Pfam" id="PF02696">
    <property type="entry name" value="SelO"/>
    <property type="match status" value="1"/>
</dbReference>
<dbReference type="InterPro" id="IPR003846">
    <property type="entry name" value="SelO"/>
</dbReference>
<evidence type="ECO:0000256" key="5">
    <source>
        <dbReference type="ARBA" id="ARBA00022741"/>
    </source>
</evidence>
<feature type="active site" description="Proton acceptor" evidence="8">
    <location>
        <position position="245"/>
    </location>
</feature>
<dbReference type="EC" id="2.7.7.108" evidence="8"/>
<accession>A0A399J8W0</accession>
<dbReference type="HAMAP" id="MF_00692">
    <property type="entry name" value="SelO"/>
    <property type="match status" value="1"/>
</dbReference>
<sequence>MKPSIPFDNSYAALPEGFFARMQPRTASNPRLLAFNAPLAQDLGIAPTSDLASLAETFSGNALPEGADPLAQAYAGHQFGGFSPQLGDGRALLIGEVVDRHGKRRDLQLKGSGRTPFSRGGDGLAAMGPVLREYLISEAMFTLGVPTTRSLAAVATGDDVLRETPLPGAVLTRVAASHLRVGSFEFFAARRDAARTSQLLGFATERHYPQVSTPLEFLKAVIAAQAQLVAHWMSIGFIHGVMNTDNTTISGETIDYGPCAFMDGYHPATVYSSIDRQGRYAYDNQRHVLPWNMAQLASSLLLLEEDTETAVQAYTQAVHEMPALIDAAWLQRFGAKLGMANATVDDRPLIDELLALMANQGADFTNTFRALSSGDAKDAEALFVEPSALHDWSHRWHKRIEREESPDLRMRAVNPAVIARNHRVEQTLAAAMTGDMQPFQDLQRVLTTPFDLSDDDSEYAIPPRPDEEITATFCGT</sequence>
<feature type="binding site" evidence="8">
    <location>
        <position position="255"/>
    </location>
    <ligand>
        <name>ATP</name>
        <dbReference type="ChEBI" id="CHEBI:30616"/>
    </ligand>
</feature>
<feature type="binding site" evidence="8">
    <location>
        <position position="87"/>
    </location>
    <ligand>
        <name>ATP</name>
        <dbReference type="ChEBI" id="CHEBI:30616"/>
    </ligand>
</feature>
<evidence type="ECO:0000313" key="9">
    <source>
        <dbReference type="EMBL" id="RII40649.1"/>
    </source>
</evidence>
<evidence type="ECO:0000256" key="1">
    <source>
        <dbReference type="ARBA" id="ARBA00009747"/>
    </source>
</evidence>
<organism evidence="9 10">
    <name type="scientific">Pseudooceanicola sediminis</name>
    <dbReference type="NCBI Taxonomy" id="2211117"/>
    <lineage>
        <taxon>Bacteria</taxon>
        <taxon>Pseudomonadati</taxon>
        <taxon>Pseudomonadota</taxon>
        <taxon>Alphaproteobacteria</taxon>
        <taxon>Rhodobacterales</taxon>
        <taxon>Paracoccaceae</taxon>
        <taxon>Pseudooceanicola</taxon>
    </lineage>
</organism>
<dbReference type="PANTHER" id="PTHR32057:SF14">
    <property type="entry name" value="PROTEIN ADENYLYLTRANSFERASE SELO, MITOCHONDRIAL"/>
    <property type="match status" value="1"/>
</dbReference>
<comment type="catalytic activity">
    <reaction evidence="8">
        <text>L-seryl-[protein] + ATP = 3-O-(5'-adenylyl)-L-seryl-[protein] + diphosphate</text>
        <dbReference type="Rhea" id="RHEA:58120"/>
        <dbReference type="Rhea" id="RHEA-COMP:9863"/>
        <dbReference type="Rhea" id="RHEA-COMP:15073"/>
        <dbReference type="ChEBI" id="CHEBI:29999"/>
        <dbReference type="ChEBI" id="CHEBI:30616"/>
        <dbReference type="ChEBI" id="CHEBI:33019"/>
        <dbReference type="ChEBI" id="CHEBI:142516"/>
        <dbReference type="EC" id="2.7.7.108"/>
    </reaction>
</comment>
<comment type="similarity">
    <text evidence="1 8">Belongs to the SELO family.</text>
</comment>
<feature type="binding site" evidence="8">
    <location>
        <position position="90"/>
    </location>
    <ligand>
        <name>ATP</name>
        <dbReference type="ChEBI" id="CHEBI:30616"/>
    </ligand>
</feature>
<keyword evidence="8" id="KW-0464">Manganese</keyword>
<dbReference type="EC" id="2.7.7.-" evidence="8"/>
<evidence type="ECO:0000256" key="7">
    <source>
        <dbReference type="ARBA" id="ARBA00022842"/>
    </source>
</evidence>
<name>A0A399J8W0_9RHOB</name>
<reference evidence="9 10" key="1">
    <citation type="submission" date="2018-08" db="EMBL/GenBank/DDBJ databases">
        <title>Pseudooceanicola sediminis CY03 in the family Rhodobacteracea.</title>
        <authorList>
            <person name="Zhang Y.-J."/>
        </authorList>
    </citation>
    <scope>NUCLEOTIDE SEQUENCE [LARGE SCALE GENOMIC DNA]</scope>
    <source>
        <strain evidence="9 10">CY03</strain>
    </source>
</reference>
<comment type="cofactor">
    <cofactor evidence="8">
        <name>Mg(2+)</name>
        <dbReference type="ChEBI" id="CHEBI:18420"/>
    </cofactor>
    <cofactor evidence="8">
        <name>Mn(2+)</name>
        <dbReference type="ChEBI" id="CHEBI:29035"/>
    </cofactor>
</comment>
<comment type="caution">
    <text evidence="9">The sequence shown here is derived from an EMBL/GenBank/DDBJ whole genome shotgun (WGS) entry which is preliminary data.</text>
</comment>
<dbReference type="GO" id="GO:0005524">
    <property type="term" value="F:ATP binding"/>
    <property type="evidence" value="ECO:0007669"/>
    <property type="project" value="UniProtKB-UniRule"/>
</dbReference>
<comment type="catalytic activity">
    <reaction evidence="8">
        <text>L-seryl-[protein] + UTP = O-(5'-uridylyl)-L-seryl-[protein] + diphosphate</text>
        <dbReference type="Rhea" id="RHEA:64604"/>
        <dbReference type="Rhea" id="RHEA-COMP:9863"/>
        <dbReference type="Rhea" id="RHEA-COMP:16635"/>
        <dbReference type="ChEBI" id="CHEBI:29999"/>
        <dbReference type="ChEBI" id="CHEBI:33019"/>
        <dbReference type="ChEBI" id="CHEBI:46398"/>
        <dbReference type="ChEBI" id="CHEBI:156051"/>
    </reaction>
</comment>
<proteinExistence type="inferred from homology"/>
<keyword evidence="5 8" id="KW-0547">Nucleotide-binding</keyword>
<feature type="binding site" evidence="8">
    <location>
        <position position="246"/>
    </location>
    <ligand>
        <name>Mg(2+)</name>
        <dbReference type="ChEBI" id="CHEBI:18420"/>
    </ligand>
</feature>
<dbReference type="Proteomes" id="UP000265848">
    <property type="component" value="Unassembled WGS sequence"/>
</dbReference>
<feature type="binding site" evidence="8">
    <location>
        <position position="173"/>
    </location>
    <ligand>
        <name>ATP</name>
        <dbReference type="ChEBI" id="CHEBI:30616"/>
    </ligand>
</feature>
<evidence type="ECO:0000256" key="8">
    <source>
        <dbReference type="HAMAP-Rule" id="MF_00692"/>
    </source>
</evidence>
<keyword evidence="10" id="KW-1185">Reference proteome</keyword>
<dbReference type="GO" id="GO:0070733">
    <property type="term" value="F:AMPylase activity"/>
    <property type="evidence" value="ECO:0007669"/>
    <property type="project" value="UniProtKB-EC"/>
</dbReference>
<keyword evidence="7 8" id="KW-0460">Magnesium</keyword>
<evidence type="ECO:0000256" key="2">
    <source>
        <dbReference type="ARBA" id="ARBA00022679"/>
    </source>
</evidence>
<dbReference type="RefSeq" id="WP_119397169.1">
    <property type="nucleotide sequence ID" value="NZ_QWJJ01000001.1"/>
</dbReference>
<evidence type="ECO:0000256" key="4">
    <source>
        <dbReference type="ARBA" id="ARBA00022723"/>
    </source>
</evidence>